<dbReference type="Proteomes" id="UP000683925">
    <property type="component" value="Unassembled WGS sequence"/>
</dbReference>
<reference evidence="1" key="1">
    <citation type="submission" date="2021-01" db="EMBL/GenBank/DDBJ databases">
        <authorList>
            <consortium name="Genoscope - CEA"/>
            <person name="William W."/>
        </authorList>
    </citation>
    <scope>NUCLEOTIDE SEQUENCE</scope>
</reference>
<proteinExistence type="predicted"/>
<evidence type="ECO:0000313" key="1">
    <source>
        <dbReference type="EMBL" id="CAD8203615.1"/>
    </source>
</evidence>
<keyword evidence="2" id="KW-1185">Reference proteome</keyword>
<dbReference type="EMBL" id="CAJJDP010000130">
    <property type="protein sequence ID" value="CAD8203615.1"/>
    <property type="molecule type" value="Genomic_DNA"/>
</dbReference>
<gene>
    <name evidence="1" type="ORF">POCTA_138.1.T1300119</name>
</gene>
<accession>A0A8S1XR50</accession>
<name>A0A8S1XR50_PAROT</name>
<evidence type="ECO:0000313" key="2">
    <source>
        <dbReference type="Proteomes" id="UP000683925"/>
    </source>
</evidence>
<organism evidence="1 2">
    <name type="scientific">Paramecium octaurelia</name>
    <dbReference type="NCBI Taxonomy" id="43137"/>
    <lineage>
        <taxon>Eukaryota</taxon>
        <taxon>Sar</taxon>
        <taxon>Alveolata</taxon>
        <taxon>Ciliophora</taxon>
        <taxon>Intramacronucleata</taxon>
        <taxon>Oligohymenophorea</taxon>
        <taxon>Peniculida</taxon>
        <taxon>Parameciidae</taxon>
        <taxon>Paramecium</taxon>
    </lineage>
</organism>
<comment type="caution">
    <text evidence="1">The sequence shown here is derived from an EMBL/GenBank/DDBJ whole genome shotgun (WGS) entry which is preliminary data.</text>
</comment>
<sequence>MIQESYSLLRRSKKVVSFCIQYDTQIAISHVKNMIPILRKISNLTLLEKWIEQYTQLIKDLISKFKDEQIPNIYENFSLVIPRYISFFTQFDNNLRKLWRFGQQ</sequence>
<protein>
    <submittedName>
        <fullName evidence="1">Uncharacterized protein</fullName>
    </submittedName>
</protein>
<dbReference type="AlphaFoldDB" id="A0A8S1XR50"/>